<dbReference type="PANTHER" id="PTHR33248">
    <property type="entry name" value="ZINC ION-BINDING PROTEIN"/>
    <property type="match status" value="1"/>
</dbReference>
<proteinExistence type="predicted"/>
<keyword evidence="2" id="KW-1185">Reference proteome</keyword>
<evidence type="ECO:0008006" key="3">
    <source>
        <dbReference type="Google" id="ProtNLM"/>
    </source>
</evidence>
<dbReference type="AlphaFoldDB" id="A0A8X7PK55"/>
<sequence length="100" mass="11712">MVILDGDRKKGELEERRYFAFEIDRLHEELDQFPPQPEADDGIPTACYCGGQPVVKCSYTPKDPYRRYFSCPNVDDGGCHIWKWWDVALTEELSEVQRRV</sequence>
<evidence type="ECO:0000313" key="2">
    <source>
        <dbReference type="Proteomes" id="UP000886595"/>
    </source>
</evidence>
<dbReference type="OrthoDB" id="1108391at2759"/>
<gene>
    <name evidence="1" type="ORF">Bca52824_083407</name>
</gene>
<dbReference type="EMBL" id="JAAMPC010000016">
    <property type="protein sequence ID" value="KAG2253271.1"/>
    <property type="molecule type" value="Genomic_DNA"/>
</dbReference>
<comment type="caution">
    <text evidence="1">The sequence shown here is derived from an EMBL/GenBank/DDBJ whole genome shotgun (WGS) entry which is preliminary data.</text>
</comment>
<dbReference type="Proteomes" id="UP000886595">
    <property type="component" value="Unassembled WGS sequence"/>
</dbReference>
<organism evidence="1 2">
    <name type="scientific">Brassica carinata</name>
    <name type="common">Ethiopian mustard</name>
    <name type="synonym">Abyssinian cabbage</name>
    <dbReference type="NCBI Taxonomy" id="52824"/>
    <lineage>
        <taxon>Eukaryota</taxon>
        <taxon>Viridiplantae</taxon>
        <taxon>Streptophyta</taxon>
        <taxon>Embryophyta</taxon>
        <taxon>Tracheophyta</taxon>
        <taxon>Spermatophyta</taxon>
        <taxon>Magnoliopsida</taxon>
        <taxon>eudicotyledons</taxon>
        <taxon>Gunneridae</taxon>
        <taxon>Pentapetalae</taxon>
        <taxon>rosids</taxon>
        <taxon>malvids</taxon>
        <taxon>Brassicales</taxon>
        <taxon>Brassicaceae</taxon>
        <taxon>Brassiceae</taxon>
        <taxon>Brassica</taxon>
    </lineage>
</organism>
<reference evidence="1 2" key="1">
    <citation type="submission" date="2020-02" db="EMBL/GenBank/DDBJ databases">
        <authorList>
            <person name="Ma Q."/>
            <person name="Huang Y."/>
            <person name="Song X."/>
            <person name="Pei D."/>
        </authorList>
    </citation>
    <scope>NUCLEOTIDE SEQUENCE [LARGE SCALE GENOMIC DNA]</scope>
    <source>
        <strain evidence="1">Sxm20200214</strain>
        <tissue evidence="1">Leaf</tissue>
    </source>
</reference>
<name>A0A8X7PK55_BRACI</name>
<evidence type="ECO:0000313" key="1">
    <source>
        <dbReference type="EMBL" id="KAG2253271.1"/>
    </source>
</evidence>
<protein>
    <recommendedName>
        <fullName evidence="3">Zinc finger GRF-type domain-containing protein</fullName>
    </recommendedName>
</protein>
<accession>A0A8X7PK55</accession>